<feature type="signal peptide" evidence="1">
    <location>
        <begin position="1"/>
        <end position="28"/>
    </location>
</feature>
<organism evidence="2 3">
    <name type="scientific">Viridibacillus arvi</name>
    <dbReference type="NCBI Taxonomy" id="263475"/>
    <lineage>
        <taxon>Bacteria</taxon>
        <taxon>Bacillati</taxon>
        <taxon>Bacillota</taxon>
        <taxon>Bacilli</taxon>
        <taxon>Bacillales</taxon>
        <taxon>Caryophanaceae</taxon>
        <taxon>Viridibacillus</taxon>
    </lineage>
</organism>
<accession>A0A0M0LKK2</accession>
<sequence length="349" mass="38843">MNFKTSTALLTTAILGISLLTSPIAPLAQEGASPDASVVNVLDENPKIPYDKAINKTIYKDTVLKYDFEVARAKDVVTIETLNAPNSTDSLTVKDKLSVVITDITGKVVSTESFNNFLGVEMSITNTHLEKGIYTVEIKGLSEIDATGVELNFILKDNTKIKPKITDIAIEKKGVLPQGISNKMQPIVNDKNVDYQVSYKYPGTKTYRVVDYYANDESVHEFWSEKIGEHSVKFTIKNSQGVTSSKTIKVNVVKKQKPTKAKLKLSRTTAKKGQKVTLTVSAKGNNLFYKSEYRVKDRKYPVTIQSYSKYKTIVFRAPLEKGTYTVTAYVKQDNGTEVTKTQKVILKVK</sequence>
<evidence type="ECO:0000313" key="2">
    <source>
        <dbReference type="EMBL" id="KOO51243.1"/>
    </source>
</evidence>
<dbReference type="Proteomes" id="UP000036867">
    <property type="component" value="Unassembled WGS sequence"/>
</dbReference>
<dbReference type="GeneID" id="301134836"/>
<reference evidence="3" key="1">
    <citation type="submission" date="2015-08" db="EMBL/GenBank/DDBJ databases">
        <title>Fjat-10028 dsm 16317.</title>
        <authorList>
            <person name="Liu B."/>
            <person name="Wang J."/>
            <person name="Zhu Y."/>
            <person name="Liu G."/>
            <person name="Chen Q."/>
            <person name="Chen Z."/>
            <person name="Lan J."/>
            <person name="Che J."/>
            <person name="Ge C."/>
            <person name="Shi H."/>
            <person name="Pan Z."/>
            <person name="Liu X."/>
        </authorList>
    </citation>
    <scope>NUCLEOTIDE SEQUENCE [LARGE SCALE GENOMIC DNA]</scope>
    <source>
        <strain evidence="3">DSM 16317</strain>
    </source>
</reference>
<feature type="chain" id="PRO_5039615759" evidence="1">
    <location>
        <begin position="29"/>
        <end position="349"/>
    </location>
</feature>
<keyword evidence="3" id="KW-1185">Reference proteome</keyword>
<evidence type="ECO:0000313" key="3">
    <source>
        <dbReference type="Proteomes" id="UP000036867"/>
    </source>
</evidence>
<name>A0A0M0LKK2_9BACL</name>
<protein>
    <submittedName>
        <fullName evidence="2">Uncharacterized protein</fullName>
    </submittedName>
</protein>
<evidence type="ECO:0000256" key="1">
    <source>
        <dbReference type="SAM" id="SignalP"/>
    </source>
</evidence>
<dbReference type="EMBL" id="LILB01000001">
    <property type="protein sequence ID" value="KOO51243.1"/>
    <property type="molecule type" value="Genomic_DNA"/>
</dbReference>
<gene>
    <name evidence="2" type="ORF">AMD00_01700</name>
</gene>
<comment type="caution">
    <text evidence="2">The sequence shown here is derived from an EMBL/GenBank/DDBJ whole genome shotgun (WGS) entry which is preliminary data.</text>
</comment>
<dbReference type="RefSeq" id="WP_053415371.1">
    <property type="nucleotide sequence ID" value="NZ_LILB01000001.1"/>
</dbReference>
<proteinExistence type="predicted"/>
<dbReference type="AlphaFoldDB" id="A0A0M0LKK2"/>
<keyword evidence="1" id="KW-0732">Signal</keyword>